<sequence length="183" mass="19713">MDYEIAKIAKVAGKCAACEEYAEKNATTPPKIAVMACEGACARGEVARRAANLVAHRLARDETVRICLGGAFTKDTGQRNLVRRAERVIAIEGCFINCSSRMMAGVIADLKPEIVRADLIYDRDLPFGIDEVPDEMFTVYAYQVAEQVVREQIARSPAAGPCRPPVQKQAGSAGGCSSCRTDG</sequence>
<proteinExistence type="predicted"/>
<dbReference type="InterPro" id="IPR014958">
    <property type="entry name" value="DGC"/>
</dbReference>
<evidence type="ECO:0000313" key="2">
    <source>
        <dbReference type="EMBL" id="MDV2481934.1"/>
    </source>
</evidence>
<dbReference type="EMBL" id="WBKO01000001">
    <property type="protein sequence ID" value="MDV2481934.1"/>
    <property type="molecule type" value="Genomic_DNA"/>
</dbReference>
<dbReference type="Proteomes" id="UP001281203">
    <property type="component" value="Unassembled WGS sequence"/>
</dbReference>
<dbReference type="RefSeq" id="WP_317064954.1">
    <property type="nucleotide sequence ID" value="NZ_WBKO01000001.1"/>
</dbReference>
<evidence type="ECO:0008006" key="4">
    <source>
        <dbReference type="Google" id="ProtNLM"/>
    </source>
</evidence>
<protein>
    <recommendedName>
        <fullName evidence="4">DGC domain protein</fullName>
    </recommendedName>
</protein>
<reference evidence="2 3" key="1">
    <citation type="submission" date="2019-10" db="EMBL/GenBank/DDBJ databases">
        <title>Isolation and characterization of Methanoculleus sp. Wushi-C6 from a hot spring well.</title>
        <authorList>
            <person name="Chen S.-C."/>
            <person name="Lan Z.-H."/>
            <person name="You Y.-T."/>
            <person name="Lai M.-C."/>
        </authorList>
    </citation>
    <scope>NUCLEOTIDE SEQUENCE [LARGE SCALE GENOMIC DNA]</scope>
    <source>
        <strain evidence="2 3">Wushi-C6</strain>
    </source>
</reference>
<gene>
    <name evidence="2" type="ORF">F8E02_07900</name>
</gene>
<name>A0ABU3X1J5_9EURY</name>
<keyword evidence="3" id="KW-1185">Reference proteome</keyword>
<dbReference type="Pfam" id="PF08859">
    <property type="entry name" value="DGC"/>
    <property type="match status" value="1"/>
</dbReference>
<accession>A0ABU3X1J5</accession>
<evidence type="ECO:0000313" key="3">
    <source>
        <dbReference type="Proteomes" id="UP001281203"/>
    </source>
</evidence>
<feature type="region of interest" description="Disordered" evidence="1">
    <location>
        <begin position="157"/>
        <end position="183"/>
    </location>
</feature>
<organism evidence="2 3">
    <name type="scientific">Methanoculleus caldifontis</name>
    <dbReference type="NCBI Taxonomy" id="2651577"/>
    <lineage>
        <taxon>Archaea</taxon>
        <taxon>Methanobacteriati</taxon>
        <taxon>Methanobacteriota</taxon>
        <taxon>Stenosarchaea group</taxon>
        <taxon>Methanomicrobia</taxon>
        <taxon>Methanomicrobiales</taxon>
        <taxon>Methanomicrobiaceae</taxon>
        <taxon>Methanoculleus</taxon>
    </lineage>
</organism>
<evidence type="ECO:0000256" key="1">
    <source>
        <dbReference type="SAM" id="MobiDB-lite"/>
    </source>
</evidence>
<comment type="caution">
    <text evidence="2">The sequence shown here is derived from an EMBL/GenBank/DDBJ whole genome shotgun (WGS) entry which is preliminary data.</text>
</comment>